<dbReference type="AlphaFoldDB" id="A0A8D5G8G6"/>
<comment type="cofactor">
    <cofactor evidence="1 5">
        <name>Zn(2+)</name>
        <dbReference type="ChEBI" id="CHEBI:29105"/>
    </cofactor>
</comment>
<dbReference type="PANTHER" id="PTHR42683">
    <property type="entry name" value="ALDEHYDE REDUCTASE"/>
    <property type="match status" value="1"/>
</dbReference>
<evidence type="ECO:0000256" key="1">
    <source>
        <dbReference type="ARBA" id="ARBA00001947"/>
    </source>
</evidence>
<accession>A0A8D5G8G6</accession>
<reference evidence="7" key="1">
    <citation type="journal article" date="2021" name="Arch. Microbiol.">
        <title>Methyloradius palustris gen. nov., sp. nov., a methanol-oxidizing bacterium isolated from snow.</title>
        <authorList>
            <person name="Miyadera T."/>
            <person name="Kojima H."/>
            <person name="Fukui M."/>
        </authorList>
    </citation>
    <scope>NUCLEOTIDE SEQUENCE</scope>
    <source>
        <strain evidence="7">Zm11</strain>
    </source>
</reference>
<evidence type="ECO:0000256" key="3">
    <source>
        <dbReference type="ARBA" id="ARBA00022833"/>
    </source>
</evidence>
<dbReference type="Pfam" id="PF00107">
    <property type="entry name" value="ADH_zinc_N"/>
    <property type="match status" value="1"/>
</dbReference>
<comment type="similarity">
    <text evidence="5">Belongs to the zinc-containing alcohol dehydrogenase family.</text>
</comment>
<dbReference type="Gene3D" id="3.40.50.720">
    <property type="entry name" value="NAD(P)-binding Rossmann-like Domain"/>
    <property type="match status" value="1"/>
</dbReference>
<keyword evidence="4" id="KW-0560">Oxidoreductase</keyword>
<organism evidence="7 8">
    <name type="scientific">Methyloradius palustris</name>
    <dbReference type="NCBI Taxonomy" id="2778876"/>
    <lineage>
        <taxon>Bacteria</taxon>
        <taxon>Pseudomonadati</taxon>
        <taxon>Pseudomonadota</taxon>
        <taxon>Betaproteobacteria</taxon>
        <taxon>Nitrosomonadales</taxon>
        <taxon>Methylophilaceae</taxon>
        <taxon>Methyloradius</taxon>
    </lineage>
</organism>
<dbReference type="KEGG" id="mpau:ZMTM_13310"/>
<dbReference type="PROSITE" id="PS00065">
    <property type="entry name" value="D_2_HYDROXYACID_DH_1"/>
    <property type="match status" value="1"/>
</dbReference>
<dbReference type="InterPro" id="IPR013149">
    <property type="entry name" value="ADH-like_C"/>
</dbReference>
<dbReference type="GO" id="GO:0008106">
    <property type="term" value="F:alcohol dehydrogenase (NADP+) activity"/>
    <property type="evidence" value="ECO:0007669"/>
    <property type="project" value="UniProtKB-ARBA"/>
</dbReference>
<dbReference type="Pfam" id="PF08240">
    <property type="entry name" value="ADH_N"/>
    <property type="match status" value="1"/>
</dbReference>
<evidence type="ECO:0000256" key="2">
    <source>
        <dbReference type="ARBA" id="ARBA00022723"/>
    </source>
</evidence>
<dbReference type="GO" id="GO:0008270">
    <property type="term" value="F:zinc ion binding"/>
    <property type="evidence" value="ECO:0007669"/>
    <property type="project" value="InterPro"/>
</dbReference>
<dbReference type="CDD" id="cd05283">
    <property type="entry name" value="CAD1"/>
    <property type="match status" value="1"/>
</dbReference>
<dbReference type="InterPro" id="IPR036291">
    <property type="entry name" value="NAD(P)-bd_dom_sf"/>
</dbReference>
<dbReference type="InterPro" id="IPR029752">
    <property type="entry name" value="D-isomer_DH_CS1"/>
</dbReference>
<keyword evidence="2 5" id="KW-0479">Metal-binding</keyword>
<dbReference type="InterPro" id="IPR011032">
    <property type="entry name" value="GroES-like_sf"/>
</dbReference>
<dbReference type="InterPro" id="IPR047109">
    <property type="entry name" value="CAD-like"/>
</dbReference>
<dbReference type="InterPro" id="IPR013154">
    <property type="entry name" value="ADH-like_N"/>
</dbReference>
<protein>
    <submittedName>
        <fullName evidence="7">Zinc-binding dehydrogenase</fullName>
    </submittedName>
</protein>
<evidence type="ECO:0000256" key="5">
    <source>
        <dbReference type="RuleBase" id="RU361277"/>
    </source>
</evidence>
<evidence type="ECO:0000259" key="6">
    <source>
        <dbReference type="SMART" id="SM00829"/>
    </source>
</evidence>
<dbReference type="SUPFAM" id="SSF51735">
    <property type="entry name" value="NAD(P)-binding Rossmann-fold domains"/>
    <property type="match status" value="1"/>
</dbReference>
<feature type="domain" description="Enoyl reductase (ER)" evidence="6">
    <location>
        <begin position="9"/>
        <end position="342"/>
    </location>
</feature>
<gene>
    <name evidence="7" type="ORF">ZMTM_13310</name>
</gene>
<dbReference type="InterPro" id="IPR020843">
    <property type="entry name" value="ER"/>
</dbReference>
<evidence type="ECO:0000256" key="4">
    <source>
        <dbReference type="ARBA" id="ARBA00023002"/>
    </source>
</evidence>
<dbReference type="PROSITE" id="PS00059">
    <property type="entry name" value="ADH_ZINC"/>
    <property type="match status" value="1"/>
</dbReference>
<dbReference type="Proteomes" id="UP000826722">
    <property type="component" value="Chromosome"/>
</dbReference>
<keyword evidence="3 5" id="KW-0862">Zinc</keyword>
<dbReference type="FunFam" id="3.40.50.720:FF:000022">
    <property type="entry name" value="Cinnamyl alcohol dehydrogenase"/>
    <property type="match status" value="1"/>
</dbReference>
<dbReference type="InterPro" id="IPR002328">
    <property type="entry name" value="ADH_Zn_CS"/>
</dbReference>
<dbReference type="SMART" id="SM00829">
    <property type="entry name" value="PKS_ER"/>
    <property type="match status" value="1"/>
</dbReference>
<dbReference type="RefSeq" id="WP_221763198.1">
    <property type="nucleotide sequence ID" value="NZ_AP024110.1"/>
</dbReference>
<keyword evidence="8" id="KW-1185">Reference proteome</keyword>
<dbReference type="EMBL" id="AP024110">
    <property type="protein sequence ID" value="BCM25072.1"/>
    <property type="molecule type" value="Genomic_DNA"/>
</dbReference>
<evidence type="ECO:0000313" key="8">
    <source>
        <dbReference type="Proteomes" id="UP000826722"/>
    </source>
</evidence>
<sequence>MYQVKGYAAQNAKTALAPYSFERREVGPTDIKIEIFYCGVCHSDLHQARDEWAASTFPIVPGHEIVGRVTQVGSDVKSFKVNDLAGVGCMVDSCGVCPDCNDHQEQFCNDFVLTYNGHDKHTGKPTYGGFSNSIVVDQRFVLHISDKLDLAAVAPLLCAGITTYSPLRHWKIGKGDKVGVVGLGGLGHMAVKFAHAFGAHVVLFTTSAGKAEDAKRLGADEVVISKNPDEMNAHTLSFDFILNTVAAPHNLDQFMTLLKRDGTMCLVGVPDSPHPSPNIANLIFKRRSLAGSLIGGIKETQEMLDFCAEHNITSDIEIIPMSGINNAFERMLKSDVRYRFVIDMATI</sequence>
<evidence type="ECO:0000313" key="7">
    <source>
        <dbReference type="EMBL" id="BCM25072.1"/>
    </source>
</evidence>
<dbReference type="SUPFAM" id="SSF50129">
    <property type="entry name" value="GroES-like"/>
    <property type="match status" value="1"/>
</dbReference>
<name>A0A8D5G8G6_9PROT</name>
<proteinExistence type="inferred from homology"/>
<dbReference type="Gene3D" id="3.90.180.10">
    <property type="entry name" value="Medium-chain alcohol dehydrogenases, catalytic domain"/>
    <property type="match status" value="1"/>
</dbReference>